<keyword evidence="3" id="KW-1185">Reference proteome</keyword>
<evidence type="ECO:0000259" key="1">
    <source>
        <dbReference type="PROSITE" id="PS50235"/>
    </source>
</evidence>
<protein>
    <recommendedName>
        <fullName evidence="1">USP domain-containing protein</fullName>
    </recommendedName>
</protein>
<dbReference type="InterPro" id="IPR028889">
    <property type="entry name" value="USP"/>
</dbReference>
<dbReference type="SUPFAM" id="SSF143791">
    <property type="entry name" value="DUSP-like"/>
    <property type="match status" value="1"/>
</dbReference>
<dbReference type="RefSeq" id="XP_068367585.1">
    <property type="nucleotide sequence ID" value="XM_068514603.1"/>
</dbReference>
<dbReference type="AlphaFoldDB" id="A0A1J4KT29"/>
<evidence type="ECO:0000313" key="2">
    <source>
        <dbReference type="EMBL" id="OHT14449.1"/>
    </source>
</evidence>
<organism evidence="2 3">
    <name type="scientific">Tritrichomonas foetus</name>
    <dbReference type="NCBI Taxonomy" id="1144522"/>
    <lineage>
        <taxon>Eukaryota</taxon>
        <taxon>Metamonada</taxon>
        <taxon>Parabasalia</taxon>
        <taxon>Tritrichomonadida</taxon>
        <taxon>Tritrichomonadidae</taxon>
        <taxon>Tritrichomonas</taxon>
    </lineage>
</organism>
<dbReference type="SUPFAM" id="SSF54001">
    <property type="entry name" value="Cysteine proteinases"/>
    <property type="match status" value="1"/>
</dbReference>
<dbReference type="GeneID" id="94849307"/>
<dbReference type="PROSITE" id="PS50235">
    <property type="entry name" value="USP_3"/>
    <property type="match status" value="1"/>
</dbReference>
<dbReference type="InterPro" id="IPR001394">
    <property type="entry name" value="Peptidase_C19_UCH"/>
</dbReference>
<dbReference type="GO" id="GO:0004843">
    <property type="term" value="F:cysteine-type deubiquitinase activity"/>
    <property type="evidence" value="ECO:0007669"/>
    <property type="project" value="InterPro"/>
</dbReference>
<dbReference type="InterPro" id="IPR035927">
    <property type="entry name" value="DUSP-like_sf"/>
</dbReference>
<gene>
    <name evidence="2" type="ORF">TRFO_43056</name>
</gene>
<comment type="caution">
    <text evidence="2">The sequence shown here is derived from an EMBL/GenBank/DDBJ whole genome shotgun (WGS) entry which is preliminary data.</text>
</comment>
<dbReference type="InterPro" id="IPR038765">
    <property type="entry name" value="Papain-like_cys_pep_sf"/>
</dbReference>
<accession>A0A1J4KT29</accession>
<proteinExistence type="predicted"/>
<dbReference type="VEuPathDB" id="TrichDB:TRFO_43056"/>
<evidence type="ECO:0000313" key="3">
    <source>
        <dbReference type="Proteomes" id="UP000179807"/>
    </source>
</evidence>
<feature type="domain" description="USP" evidence="1">
    <location>
        <begin position="316"/>
        <end position="605"/>
    </location>
</feature>
<sequence>MNFRLSIFNDDHSILKRMLSNIIFMYTRSDSTSNWQESLLSIIKERIVPHIPQLNLICKTNAQSNISNGSDSNLSHVNFETYNERISNVTRNVALVSQSWFNDFADWITGDSKFPCFQKPGPVVSSLTDYEVIEIHVFDALSKIFGCANDSIFRPMIIHPTKNVGEVIIAPLKFDIIYGDEVLRRTASPDWTLEDLKILFCKKMLIDARKFKIRNINNQSSAKNFNNMTTQEYYNQYGSSIEIVYNIPLNERRGSEGKVLPSTYISVSSHSPGKGTNTEPTTLHHFMQLKQNLVSCNARVLNQPIKPHLHSKKMSLSISNPTHEKPSLFHCFIHSLSHLTQVVQFVEDFQKADYEKNQINELFIEIVNNSIQEKMDQEHFLLINSFYNIVISMHLNLKSGIAAKQQLLIHTVLSHLNQAFSTQFFTDIFCGTFKVTKKCNNCKACSEAEVEFSSISLPIAKKYFKVPSINDCIYLHDNKEESSNELCSICNKKTSHIIKKVVENVPPILILMFDRINMKESGINKDRSKVQCQVEVEIFKRKAKLRTIICQSGTTIAKHFKCCVYNERKDEWIYMNGVQMKMHVIKESDLFSVDSTIQCVLYEIL</sequence>
<name>A0A1J4KT29_9EUKA</name>
<reference evidence="2" key="1">
    <citation type="submission" date="2016-10" db="EMBL/GenBank/DDBJ databases">
        <authorList>
            <person name="Benchimol M."/>
            <person name="Almeida L.G."/>
            <person name="Vasconcelos A.T."/>
            <person name="Perreira-Neves A."/>
            <person name="Rosa I.A."/>
            <person name="Tasca T."/>
            <person name="Bogo M.R."/>
            <person name="de Souza W."/>
        </authorList>
    </citation>
    <scope>NUCLEOTIDE SEQUENCE [LARGE SCALE GENOMIC DNA]</scope>
    <source>
        <strain evidence="2">K</strain>
    </source>
</reference>
<dbReference type="Pfam" id="PF00443">
    <property type="entry name" value="UCH"/>
    <property type="match status" value="1"/>
</dbReference>
<dbReference type="Gene3D" id="3.90.70.10">
    <property type="entry name" value="Cysteine proteinases"/>
    <property type="match status" value="1"/>
</dbReference>
<dbReference type="GO" id="GO:0016579">
    <property type="term" value="P:protein deubiquitination"/>
    <property type="evidence" value="ECO:0007669"/>
    <property type="project" value="InterPro"/>
</dbReference>
<dbReference type="EMBL" id="MLAK01000372">
    <property type="protein sequence ID" value="OHT14449.1"/>
    <property type="molecule type" value="Genomic_DNA"/>
</dbReference>
<dbReference type="Proteomes" id="UP000179807">
    <property type="component" value="Unassembled WGS sequence"/>
</dbReference>